<gene>
    <name evidence="2" type="ORF">A10D4_08552</name>
</gene>
<comment type="caution">
    <text evidence="2">The sequence shown here is derived from an EMBL/GenBank/DDBJ whole genome shotgun (WGS) entry which is preliminary data.</text>
</comment>
<sequence>MKIGLAYNSQLATAMAASNTAATSSSSVNSGAEAVAQPDRVTLSRIGLDKSKQAQAKQAEQPSDPLEAAIEKLKERIEEIKEELRKLQSDDSEAGEQRRRLLQTELQQLSQALLQLMEKQLEGQA</sequence>
<protein>
    <recommendedName>
        <fullName evidence="4">FlxA-like protein</fullName>
    </recommendedName>
</protein>
<dbReference type="STRING" id="740709.A10D4_08552"/>
<evidence type="ECO:0000256" key="1">
    <source>
        <dbReference type="SAM" id="Coils"/>
    </source>
</evidence>
<evidence type="ECO:0008006" key="4">
    <source>
        <dbReference type="Google" id="ProtNLM"/>
    </source>
</evidence>
<dbReference type="AlphaFoldDB" id="K2K700"/>
<reference evidence="2 3" key="1">
    <citation type="journal article" date="2012" name="J. Bacteriol.">
        <title>Genome Sequence of Idiomarina xiamenensis Type Strain 10-D-4.</title>
        <authorList>
            <person name="Lai Q."/>
            <person name="Wang L."/>
            <person name="Wang W."/>
            <person name="Shao Z."/>
        </authorList>
    </citation>
    <scope>NUCLEOTIDE SEQUENCE [LARGE SCALE GENOMIC DNA]</scope>
    <source>
        <strain evidence="2 3">10-D-4</strain>
    </source>
</reference>
<name>K2K700_9GAMM</name>
<dbReference type="EMBL" id="AMRG01000009">
    <property type="protein sequence ID" value="EKE83458.1"/>
    <property type="molecule type" value="Genomic_DNA"/>
</dbReference>
<keyword evidence="1" id="KW-0175">Coiled coil</keyword>
<evidence type="ECO:0000313" key="3">
    <source>
        <dbReference type="Proteomes" id="UP000014115"/>
    </source>
</evidence>
<dbReference type="RefSeq" id="WP_008488955.1">
    <property type="nucleotide sequence ID" value="NZ_AMRG01000009.1"/>
</dbReference>
<organism evidence="2 3">
    <name type="scientific">Idiomarina xiamenensis 10-D-4</name>
    <dbReference type="NCBI Taxonomy" id="740709"/>
    <lineage>
        <taxon>Bacteria</taxon>
        <taxon>Pseudomonadati</taxon>
        <taxon>Pseudomonadota</taxon>
        <taxon>Gammaproteobacteria</taxon>
        <taxon>Alteromonadales</taxon>
        <taxon>Idiomarinaceae</taxon>
        <taxon>Idiomarina</taxon>
    </lineage>
</organism>
<proteinExistence type="predicted"/>
<dbReference type="Proteomes" id="UP000014115">
    <property type="component" value="Unassembled WGS sequence"/>
</dbReference>
<accession>K2K700</accession>
<dbReference type="PATRIC" id="fig|740709.3.peg.1732"/>
<evidence type="ECO:0000313" key="2">
    <source>
        <dbReference type="EMBL" id="EKE83458.1"/>
    </source>
</evidence>
<keyword evidence="3" id="KW-1185">Reference proteome</keyword>
<feature type="coiled-coil region" evidence="1">
    <location>
        <begin position="63"/>
        <end position="119"/>
    </location>
</feature>